<comment type="caution">
    <text evidence="1">The sequence shown here is derived from an EMBL/GenBank/DDBJ whole genome shotgun (WGS) entry which is preliminary data.</text>
</comment>
<accession>A0A8S2XCK3</accession>
<proteinExistence type="predicted"/>
<dbReference type="Gene3D" id="2.40.70.10">
    <property type="entry name" value="Acid Proteases"/>
    <property type="match status" value="1"/>
</dbReference>
<gene>
    <name evidence="1" type="ORF">SRO942_LOCUS44313</name>
</gene>
<dbReference type="AlphaFoldDB" id="A0A8S2XCK3"/>
<dbReference type="Pfam" id="PF13975">
    <property type="entry name" value="gag-asp_proteas"/>
    <property type="match status" value="1"/>
</dbReference>
<dbReference type="OrthoDB" id="10057508at2759"/>
<dbReference type="CDD" id="cd00303">
    <property type="entry name" value="retropepsin_like"/>
    <property type="match status" value="1"/>
</dbReference>
<dbReference type="InterPro" id="IPR021109">
    <property type="entry name" value="Peptidase_aspartic_dom_sf"/>
</dbReference>
<organism evidence="1 2">
    <name type="scientific">Didymodactylos carnosus</name>
    <dbReference type="NCBI Taxonomy" id="1234261"/>
    <lineage>
        <taxon>Eukaryota</taxon>
        <taxon>Metazoa</taxon>
        <taxon>Spiralia</taxon>
        <taxon>Gnathifera</taxon>
        <taxon>Rotifera</taxon>
        <taxon>Eurotatoria</taxon>
        <taxon>Bdelloidea</taxon>
        <taxon>Philodinida</taxon>
        <taxon>Philodinidae</taxon>
        <taxon>Didymodactylos</taxon>
    </lineage>
</organism>
<reference evidence="1" key="1">
    <citation type="submission" date="2021-02" db="EMBL/GenBank/DDBJ databases">
        <authorList>
            <person name="Nowell W R."/>
        </authorList>
    </citation>
    <scope>NUCLEOTIDE SEQUENCE</scope>
</reference>
<dbReference type="SUPFAM" id="SSF50630">
    <property type="entry name" value="Acid proteases"/>
    <property type="match status" value="1"/>
</dbReference>
<evidence type="ECO:0000313" key="2">
    <source>
        <dbReference type="Proteomes" id="UP000681722"/>
    </source>
</evidence>
<protein>
    <recommendedName>
        <fullName evidence="3">Peptidase A2 domain-containing protein</fullName>
    </recommendedName>
</protein>
<feature type="non-terminal residue" evidence="1">
    <location>
        <position position="137"/>
    </location>
</feature>
<sequence length="137" mass="15501">MYAMIDTGATHTLITEKAIRSTHHSKFIRTTLQQLYQADGYTPLPHLGLVELTIQIRNIATKILAFVVKRLCTDCLLGNDYLKKYKVKIDNGTNTVSIRLNNIETSIPMEETPASFRLPVTLVNHIYIPPHTHTSVK</sequence>
<evidence type="ECO:0000313" key="1">
    <source>
        <dbReference type="EMBL" id="CAF4490611.1"/>
    </source>
</evidence>
<name>A0A8S2XCK3_9BILA</name>
<evidence type="ECO:0008006" key="3">
    <source>
        <dbReference type="Google" id="ProtNLM"/>
    </source>
</evidence>
<dbReference type="EMBL" id="CAJOBC010104252">
    <property type="protein sequence ID" value="CAF4490611.1"/>
    <property type="molecule type" value="Genomic_DNA"/>
</dbReference>
<dbReference type="Proteomes" id="UP000681722">
    <property type="component" value="Unassembled WGS sequence"/>
</dbReference>